<protein>
    <submittedName>
        <fullName evidence="3">Tubulin polyglutamylase TTLL13P-like</fullName>
    </submittedName>
</protein>
<organism evidence="3 4">
    <name type="scientific">Elysia marginata</name>
    <dbReference type="NCBI Taxonomy" id="1093978"/>
    <lineage>
        <taxon>Eukaryota</taxon>
        <taxon>Metazoa</taxon>
        <taxon>Spiralia</taxon>
        <taxon>Lophotrochozoa</taxon>
        <taxon>Mollusca</taxon>
        <taxon>Gastropoda</taxon>
        <taxon>Heterobranchia</taxon>
        <taxon>Euthyneura</taxon>
        <taxon>Panpulmonata</taxon>
        <taxon>Sacoglossa</taxon>
        <taxon>Placobranchoidea</taxon>
        <taxon>Plakobranchidae</taxon>
        <taxon>Elysia</taxon>
    </lineage>
</organism>
<feature type="compositionally biased region" description="Polar residues" evidence="1">
    <location>
        <begin position="75"/>
        <end position="98"/>
    </location>
</feature>
<evidence type="ECO:0000256" key="2">
    <source>
        <dbReference type="SAM" id="SignalP"/>
    </source>
</evidence>
<sequence>MHRLLCVLCVFQAAESQHASRGSAYTLQSSNYSPALPAAAGEHTDSLAAGLVGADLSTTVPLATTINSTPFRHQLTTSHSTNSASNLMPSHSNANHYSPNDWGQGLQCNPSLTNISLVSQPHSNVTANTSKTFNASHSHASHVTTMFSKGNLMHLDVASSSLSSHSKRHRLSFPSSHSARVHPSARRGSSPSSLLALSSNPASPSHPRASSAYSSTNSLANLSLSPHKEISFHPSSSTLSVSPASFSSSFRFLAKHAASSLLQPSYAQRWQNRGASLANLNERTVPAYQRSKLARKPLGAVARPGQAANAVQEVEYRTMSSLLDTEAERSRLLAKAGYQGYQNSLQQQQQQQHQEFRSDSSSTPSSRTRAISAKQKDQQELSRIVPQVGQGLSVVSAPAPVALRPDVISPSITGFNKLPPPQQIATSDNSHKSTKSQRVRGASNSIRLRQLEMRENHAFVYS</sequence>
<dbReference type="Proteomes" id="UP000762676">
    <property type="component" value="Unassembled WGS sequence"/>
</dbReference>
<evidence type="ECO:0000313" key="3">
    <source>
        <dbReference type="EMBL" id="GFR98531.1"/>
    </source>
</evidence>
<feature type="region of interest" description="Disordered" evidence="1">
    <location>
        <begin position="343"/>
        <end position="381"/>
    </location>
</feature>
<keyword evidence="2" id="KW-0732">Signal</keyword>
<accession>A0AAV4HKX4</accession>
<feature type="region of interest" description="Disordered" evidence="1">
    <location>
        <begin position="168"/>
        <end position="214"/>
    </location>
</feature>
<proteinExistence type="predicted"/>
<feature type="chain" id="PRO_5043562466" evidence="2">
    <location>
        <begin position="17"/>
        <end position="462"/>
    </location>
</feature>
<comment type="caution">
    <text evidence="3">The sequence shown here is derived from an EMBL/GenBank/DDBJ whole genome shotgun (WGS) entry which is preliminary data.</text>
</comment>
<gene>
    <name evidence="3" type="ORF">ElyMa_006352200</name>
</gene>
<feature type="region of interest" description="Disordered" evidence="1">
    <location>
        <begin position="413"/>
        <end position="444"/>
    </location>
</feature>
<feature type="region of interest" description="Disordered" evidence="1">
    <location>
        <begin position="75"/>
        <end position="102"/>
    </location>
</feature>
<reference evidence="3 4" key="1">
    <citation type="journal article" date="2021" name="Elife">
        <title>Chloroplast acquisition without the gene transfer in kleptoplastic sea slugs, Plakobranchus ocellatus.</title>
        <authorList>
            <person name="Maeda T."/>
            <person name="Takahashi S."/>
            <person name="Yoshida T."/>
            <person name="Shimamura S."/>
            <person name="Takaki Y."/>
            <person name="Nagai Y."/>
            <person name="Toyoda A."/>
            <person name="Suzuki Y."/>
            <person name="Arimoto A."/>
            <person name="Ishii H."/>
            <person name="Satoh N."/>
            <person name="Nishiyama T."/>
            <person name="Hasebe M."/>
            <person name="Maruyama T."/>
            <person name="Minagawa J."/>
            <person name="Obokata J."/>
            <person name="Shigenobu S."/>
        </authorList>
    </citation>
    <scope>NUCLEOTIDE SEQUENCE [LARGE SCALE GENOMIC DNA]</scope>
</reference>
<feature type="signal peptide" evidence="2">
    <location>
        <begin position="1"/>
        <end position="16"/>
    </location>
</feature>
<feature type="compositionally biased region" description="Low complexity" evidence="1">
    <location>
        <begin position="343"/>
        <end position="373"/>
    </location>
</feature>
<dbReference type="AlphaFoldDB" id="A0AAV4HKX4"/>
<keyword evidence="4" id="KW-1185">Reference proteome</keyword>
<feature type="compositionally biased region" description="Low complexity" evidence="1">
    <location>
        <begin position="186"/>
        <end position="214"/>
    </location>
</feature>
<dbReference type="EMBL" id="BMAT01012746">
    <property type="protein sequence ID" value="GFR98531.1"/>
    <property type="molecule type" value="Genomic_DNA"/>
</dbReference>
<evidence type="ECO:0000256" key="1">
    <source>
        <dbReference type="SAM" id="MobiDB-lite"/>
    </source>
</evidence>
<name>A0AAV4HKX4_9GAST</name>
<evidence type="ECO:0000313" key="4">
    <source>
        <dbReference type="Proteomes" id="UP000762676"/>
    </source>
</evidence>